<dbReference type="OrthoDB" id="7173324at2"/>
<comment type="caution">
    <text evidence="1">The sequence shown here is derived from an EMBL/GenBank/DDBJ whole genome shotgun (WGS) entry which is preliminary data.</text>
</comment>
<gene>
    <name evidence="1" type="ORF">CCR94_03845</name>
</gene>
<sequence length="94" mass="10225">MAPLARLRNVGKAALADFKLLGIASVSQLAREDADSLYARLCLMTGRRHDPCVHDVFAAAIHQAKTGEALDWWAFTPARKRRQASGDFPAPPAP</sequence>
<dbReference type="AlphaFoldDB" id="A0A2S6NE54"/>
<proteinExistence type="predicted"/>
<protein>
    <submittedName>
        <fullName evidence="1">Mitomycin resistance protein mcrB</fullName>
    </submittedName>
</protein>
<evidence type="ECO:0000313" key="1">
    <source>
        <dbReference type="EMBL" id="PPQ32880.1"/>
    </source>
</evidence>
<organism evidence="1 2">
    <name type="scientific">Rhodoblastus sphagnicola</name>
    <dbReference type="NCBI Taxonomy" id="333368"/>
    <lineage>
        <taxon>Bacteria</taxon>
        <taxon>Pseudomonadati</taxon>
        <taxon>Pseudomonadota</taxon>
        <taxon>Alphaproteobacteria</taxon>
        <taxon>Hyphomicrobiales</taxon>
        <taxon>Rhodoblastaceae</taxon>
        <taxon>Rhodoblastus</taxon>
    </lineage>
</organism>
<accession>A0A2S6NE54</accession>
<dbReference type="Pfam" id="PF11731">
    <property type="entry name" value="Cdd1"/>
    <property type="match status" value="1"/>
</dbReference>
<reference evidence="1 2" key="1">
    <citation type="journal article" date="2018" name="Arch. Microbiol.">
        <title>New insights into the metabolic potential of the phototrophic purple bacterium Rhodopila globiformis DSM 161(T) from its draft genome sequence and evidence for a vanadium-dependent nitrogenase.</title>
        <authorList>
            <person name="Imhoff J.F."/>
            <person name="Rahn T."/>
            <person name="Kunzel S."/>
            <person name="Neulinger S.C."/>
        </authorList>
    </citation>
    <scope>NUCLEOTIDE SEQUENCE [LARGE SCALE GENOMIC DNA]</scope>
    <source>
        <strain evidence="1 2">DSM 16996</strain>
    </source>
</reference>
<dbReference type="EMBL" id="NHSJ01000034">
    <property type="protein sequence ID" value="PPQ32880.1"/>
    <property type="molecule type" value="Genomic_DNA"/>
</dbReference>
<dbReference type="InterPro" id="IPR021725">
    <property type="entry name" value="Cdd1"/>
</dbReference>
<name>A0A2S6NE54_9HYPH</name>
<keyword evidence="2" id="KW-1185">Reference proteome</keyword>
<dbReference type="Proteomes" id="UP000239089">
    <property type="component" value="Unassembled WGS sequence"/>
</dbReference>
<evidence type="ECO:0000313" key="2">
    <source>
        <dbReference type="Proteomes" id="UP000239089"/>
    </source>
</evidence>